<accession>A0A3B0MUL3</accession>
<organism evidence="1">
    <name type="scientific">Theileria annulata</name>
    <dbReference type="NCBI Taxonomy" id="5874"/>
    <lineage>
        <taxon>Eukaryota</taxon>
        <taxon>Sar</taxon>
        <taxon>Alveolata</taxon>
        <taxon>Apicomplexa</taxon>
        <taxon>Aconoidasida</taxon>
        <taxon>Piroplasmida</taxon>
        <taxon>Theileriidae</taxon>
        <taxon>Theileria</taxon>
    </lineage>
</organism>
<proteinExistence type="predicted"/>
<sequence>MEENYTKGFSIKNIYNILNKRTDSIDSQISVIELQETSPGIWETNILIPLNNNSTNSNNSNNSTNSNNFNGIGNLKSIYKNGIKNLDQNIYTTGSTGSIKSINNNFNKKVNLVNKVNSDNSTKLLKDSLNLHNSNTNSFDNLHNSNTNSFYNLKKKENFGKKENLDKNIYDGVFIPIFGPYGCNFPPDYRLVQSRYGPSYQCSYPQHKENFPLYINNQFLKPKKLARWNSIDKDNLYHWDPFNLNQTYSNPINFNPNRNFNSNGNFKRKNSQKREILIYPQ</sequence>
<name>A0A3B0MUL3_THEAN</name>
<reference evidence="1" key="1">
    <citation type="submission" date="2018-07" db="EMBL/GenBank/DDBJ databases">
        <authorList>
            <person name="Quirk P.G."/>
            <person name="Krulwich T.A."/>
        </authorList>
    </citation>
    <scope>NUCLEOTIDE SEQUENCE</scope>
    <source>
        <strain evidence="1">Anand</strain>
    </source>
</reference>
<evidence type="ECO:0000313" key="1">
    <source>
        <dbReference type="EMBL" id="SVP93152.1"/>
    </source>
</evidence>
<gene>
    <name evidence="2" type="ORF">TAT_000295300</name>
    <name evidence="1" type="ORF">TAV_000295400</name>
</gene>
<evidence type="ECO:0000313" key="2">
    <source>
        <dbReference type="EMBL" id="SVP93956.1"/>
    </source>
</evidence>
<protein>
    <submittedName>
        <fullName evidence="1">Uncharacterized protein</fullName>
    </submittedName>
</protein>
<dbReference type="AlphaFoldDB" id="A0A3B0MUL3"/>
<dbReference type="EMBL" id="UIVS01000003">
    <property type="protein sequence ID" value="SVP93152.1"/>
    <property type="molecule type" value="Genomic_DNA"/>
</dbReference>
<dbReference type="EMBL" id="UIVT01000003">
    <property type="protein sequence ID" value="SVP93956.1"/>
    <property type="molecule type" value="Genomic_DNA"/>
</dbReference>
<dbReference type="VEuPathDB" id="PiroplasmaDB:TA18455"/>